<comment type="caution">
    <text evidence="2">The sequence shown here is derived from an EMBL/GenBank/DDBJ whole genome shotgun (WGS) entry which is preliminary data.</text>
</comment>
<sequence>MEYYHVPMNLHNLEYLMIVTLCVHSFWATSSNPLVRQPPRFTTDLPSVVYARPDEPLVLPCQAEAIPPPSYQWLFSGQEAPWIQSHRPRTTVEHPWTLMNVVNVTNSRWSNEREVMNKRNEDLLWHLGTVGKLPDLRAGTYQCVAFNRFGRVISNPVEVQIARKASIYLTLLLKITRGCTRSYI</sequence>
<dbReference type="OrthoDB" id="6244967at2759"/>
<organism evidence="2 3">
    <name type="scientific">Paragonimus heterotremus</name>
    <dbReference type="NCBI Taxonomy" id="100268"/>
    <lineage>
        <taxon>Eukaryota</taxon>
        <taxon>Metazoa</taxon>
        <taxon>Spiralia</taxon>
        <taxon>Lophotrochozoa</taxon>
        <taxon>Platyhelminthes</taxon>
        <taxon>Trematoda</taxon>
        <taxon>Digenea</taxon>
        <taxon>Plagiorchiida</taxon>
        <taxon>Troglotremata</taxon>
        <taxon>Troglotrematidae</taxon>
        <taxon>Paragonimus</taxon>
    </lineage>
</organism>
<evidence type="ECO:0000313" key="3">
    <source>
        <dbReference type="Proteomes" id="UP000748531"/>
    </source>
</evidence>
<accession>A0A8J4TP21</accession>
<dbReference type="InterPro" id="IPR013783">
    <property type="entry name" value="Ig-like_fold"/>
</dbReference>
<proteinExistence type="predicted"/>
<dbReference type="InterPro" id="IPR007110">
    <property type="entry name" value="Ig-like_dom"/>
</dbReference>
<evidence type="ECO:0000313" key="2">
    <source>
        <dbReference type="EMBL" id="KAF5406317.1"/>
    </source>
</evidence>
<dbReference type="Gene3D" id="2.60.40.10">
    <property type="entry name" value="Immunoglobulins"/>
    <property type="match status" value="1"/>
</dbReference>
<dbReference type="AlphaFoldDB" id="A0A8J4TP21"/>
<gene>
    <name evidence="2" type="ORF">PHET_00134</name>
</gene>
<feature type="domain" description="Ig-like" evidence="1">
    <location>
        <begin position="39"/>
        <end position="154"/>
    </location>
</feature>
<keyword evidence="3" id="KW-1185">Reference proteome</keyword>
<dbReference type="EMBL" id="LUCH01000037">
    <property type="protein sequence ID" value="KAF5406317.1"/>
    <property type="molecule type" value="Genomic_DNA"/>
</dbReference>
<dbReference type="PROSITE" id="PS50835">
    <property type="entry name" value="IG_LIKE"/>
    <property type="match status" value="1"/>
</dbReference>
<dbReference type="InterPro" id="IPR036179">
    <property type="entry name" value="Ig-like_dom_sf"/>
</dbReference>
<name>A0A8J4TP21_9TREM</name>
<dbReference type="Proteomes" id="UP000748531">
    <property type="component" value="Unassembled WGS sequence"/>
</dbReference>
<protein>
    <recommendedName>
        <fullName evidence="1">Ig-like domain-containing protein</fullName>
    </recommendedName>
</protein>
<dbReference type="SUPFAM" id="SSF48726">
    <property type="entry name" value="Immunoglobulin"/>
    <property type="match status" value="1"/>
</dbReference>
<reference evidence="2" key="1">
    <citation type="submission" date="2019-05" db="EMBL/GenBank/DDBJ databases">
        <title>Annotation for the trematode Paragonimus heterotremus.</title>
        <authorList>
            <person name="Choi Y.-J."/>
        </authorList>
    </citation>
    <scope>NUCLEOTIDE SEQUENCE</scope>
    <source>
        <strain evidence="2">LC</strain>
    </source>
</reference>
<evidence type="ECO:0000259" key="1">
    <source>
        <dbReference type="PROSITE" id="PS50835"/>
    </source>
</evidence>